<dbReference type="Proteomes" id="UP000050424">
    <property type="component" value="Unassembled WGS sequence"/>
</dbReference>
<evidence type="ECO:0000256" key="1">
    <source>
        <dbReference type="SAM" id="MobiDB-lite"/>
    </source>
</evidence>
<protein>
    <recommendedName>
        <fullName evidence="2">DUF6603 domain-containing protein</fullName>
    </recommendedName>
</protein>
<name>A0A0P7B521_9HYPO</name>
<proteinExistence type="predicted"/>
<dbReference type="InterPro" id="IPR046538">
    <property type="entry name" value="DUF6603"/>
</dbReference>
<evidence type="ECO:0000313" key="3">
    <source>
        <dbReference type="EMBL" id="KPM41440.1"/>
    </source>
</evidence>
<accession>A0A0P7B521</accession>
<dbReference type="EMBL" id="LKCW01000065">
    <property type="protein sequence ID" value="KPM41440.1"/>
    <property type="molecule type" value="Genomic_DNA"/>
</dbReference>
<comment type="caution">
    <text evidence="3">The sequence shown here is derived from an EMBL/GenBank/DDBJ whole genome shotgun (WGS) entry which is preliminary data.</text>
</comment>
<feature type="region of interest" description="Disordered" evidence="1">
    <location>
        <begin position="865"/>
        <end position="884"/>
    </location>
</feature>
<organism evidence="3 4">
    <name type="scientific">Neonectria ditissima</name>
    <dbReference type="NCBI Taxonomy" id="78410"/>
    <lineage>
        <taxon>Eukaryota</taxon>
        <taxon>Fungi</taxon>
        <taxon>Dikarya</taxon>
        <taxon>Ascomycota</taxon>
        <taxon>Pezizomycotina</taxon>
        <taxon>Sordariomycetes</taxon>
        <taxon>Hypocreomycetidae</taxon>
        <taxon>Hypocreales</taxon>
        <taxon>Nectriaceae</taxon>
        <taxon>Neonectria</taxon>
    </lineage>
</organism>
<evidence type="ECO:0000313" key="4">
    <source>
        <dbReference type="Proteomes" id="UP000050424"/>
    </source>
</evidence>
<gene>
    <name evidence="3" type="ORF">AK830_g5109</name>
</gene>
<reference evidence="3 4" key="1">
    <citation type="submission" date="2015-09" db="EMBL/GenBank/DDBJ databases">
        <title>Draft genome of a European isolate of the apple canker pathogen Neonectria ditissima.</title>
        <authorList>
            <person name="Gomez-Cortecero A."/>
            <person name="Harrison R.J."/>
            <person name="Armitage A.D."/>
        </authorList>
    </citation>
    <scope>NUCLEOTIDE SEQUENCE [LARGE SCALE GENOMIC DNA]</scope>
    <source>
        <strain evidence="3 4">R09/05</strain>
    </source>
</reference>
<dbReference type="AlphaFoldDB" id="A0A0P7B521"/>
<sequence length="1027" mass="111035">MKSNSALALGDVLATAEDRDLIFTALVSLSGVSLTFIQFRNSAWEVGKKPSKRFIKLAASKLPDVAKKDIPVLEKITQPFDELYFMYVQDGANHKGFTKAEVDAINDHTGEQMIFYKPRKKDHDAADVVVESGCHFVLVMKDKENKKKVVVDYVFARPKSEEKVASPALALRNHVLVEREYGVDVIVTRERLFQVGALQQNLAEDEMAMLLDDSQRTKGDGSTSKAALKKTMGPLSISNIGLRFKENKLSVCMDASVVLGPTTLDLLGFSIDLDLSQAKFQGKFDANMIGVSLQGLAVALEKPPLTVAGGLFHEGKYWAGGVDIAWAPWNFMAGGGYGSVPGPNGEFKSAFVLAALDGPLLTLQYATISGVTGGFGYNTAITLPRVEEVPTFPFIQMPKKKELLASGKSGVIEMMESLVESKWFKPQVDEFWVAAGLTVTAFQMLQVKAAVVVNWGKEVRLGIFAVAVADVPSTASPFKIAHVEMGILATINFDKGVAKIEAQLAPSSFILDPSCHLTGGMALYYWFKDGPEQIKGDTVLTVLTLGGYHPAYKPPTQYPNPPRLGIAWSLGPLSITGSAYFAITPKVAMAGVQLHASLTIGVLHAFLDAWADFLINYRPFMFTATAGVAVGVRFTLDKWFVTIHINVQIGARLFLQGPPFKGICHVDFWLFGFDIAFGSQGIVEGPDAISLLEFYCLALQKGSPSSGTTSPVPHLYTCMGGLIPAASSAPVSSALTTNSPPRSLKEGPGSSKDEPAAKEPWRVAAGTFAFAISSVFALSAVSIRYSTDQVGKISKCVPRPQNETSPVFARPMHLQHESLESTLRITITLPPAPKSPQPSKTTDKDGRPNWGISVITDSVPRALWDKYDPSSDPSGGSRALLDSSNPNVTLMTGIKLTSPDPDFSDDKIAPFDTVASQISDVVLKPVALPDAKATPDKSWAPVEPVEPLPENPAKAWKDVQDLWDTPKRGKGAGVKAVEAWASVMEWKCGKGDVFRLPKGMLVFVAGRWILHVDQNIELLFALHYTGG</sequence>
<dbReference type="Pfam" id="PF20248">
    <property type="entry name" value="DUF6603"/>
    <property type="match status" value="1"/>
</dbReference>
<feature type="region of interest" description="Disordered" evidence="1">
    <location>
        <begin position="731"/>
        <end position="756"/>
    </location>
</feature>
<feature type="region of interest" description="Disordered" evidence="1">
    <location>
        <begin position="829"/>
        <end position="851"/>
    </location>
</feature>
<dbReference type="STRING" id="78410.A0A0P7B521"/>
<feature type="domain" description="DUF6603" evidence="2">
    <location>
        <begin position="228"/>
        <end position="771"/>
    </location>
</feature>
<keyword evidence="4" id="KW-1185">Reference proteome</keyword>
<dbReference type="OrthoDB" id="5352492at2759"/>
<evidence type="ECO:0000259" key="2">
    <source>
        <dbReference type="Pfam" id="PF20248"/>
    </source>
</evidence>